<evidence type="ECO:0000313" key="4">
    <source>
        <dbReference type="Proteomes" id="UP000290545"/>
    </source>
</evidence>
<keyword evidence="1" id="KW-0732">Signal</keyword>
<keyword evidence="3" id="KW-0675">Receptor</keyword>
<dbReference type="InterPro" id="IPR037066">
    <property type="entry name" value="Plug_dom_sf"/>
</dbReference>
<dbReference type="EMBL" id="SDHZ01000001">
    <property type="protein sequence ID" value="RXK85529.1"/>
    <property type="molecule type" value="Genomic_DNA"/>
</dbReference>
<comment type="caution">
    <text evidence="3">The sequence shown here is derived from an EMBL/GenBank/DDBJ whole genome shotgun (WGS) entry which is preliminary data.</text>
</comment>
<dbReference type="Gene3D" id="2.60.40.1120">
    <property type="entry name" value="Carboxypeptidase-like, regulatory domain"/>
    <property type="match status" value="1"/>
</dbReference>
<dbReference type="RefSeq" id="WP_129001281.1">
    <property type="nucleotide sequence ID" value="NZ_SDHZ01000001.1"/>
</dbReference>
<accession>A0A4Q1DAL8</accession>
<dbReference type="Gene3D" id="2.170.130.10">
    <property type="entry name" value="TonB-dependent receptor, plug domain"/>
    <property type="match status" value="1"/>
</dbReference>
<evidence type="ECO:0000313" key="3">
    <source>
        <dbReference type="EMBL" id="RXK85529.1"/>
    </source>
</evidence>
<dbReference type="Proteomes" id="UP000290545">
    <property type="component" value="Unassembled WGS sequence"/>
</dbReference>
<dbReference type="OrthoDB" id="721000at2"/>
<keyword evidence="4" id="KW-1185">Reference proteome</keyword>
<feature type="signal peptide" evidence="1">
    <location>
        <begin position="1"/>
        <end position="23"/>
    </location>
</feature>
<dbReference type="InterPro" id="IPR023997">
    <property type="entry name" value="TonB-dep_OMP_SusC/RagA_CS"/>
</dbReference>
<dbReference type="NCBIfam" id="TIGR04056">
    <property type="entry name" value="OMP_RagA_SusC"/>
    <property type="match status" value="1"/>
</dbReference>
<reference evidence="3 4" key="1">
    <citation type="submission" date="2019-01" db="EMBL/GenBank/DDBJ databases">
        <title>Filimonas sp. strain TTM-71.</title>
        <authorList>
            <person name="Chen W.-M."/>
        </authorList>
    </citation>
    <scope>NUCLEOTIDE SEQUENCE [LARGE SCALE GENOMIC DNA]</scope>
    <source>
        <strain evidence="3 4">TTM-71</strain>
    </source>
</reference>
<evidence type="ECO:0000259" key="2">
    <source>
        <dbReference type="Pfam" id="PF07715"/>
    </source>
</evidence>
<dbReference type="Pfam" id="PF07715">
    <property type="entry name" value="Plug"/>
    <property type="match status" value="1"/>
</dbReference>
<dbReference type="Pfam" id="PF13715">
    <property type="entry name" value="CarbopepD_reg_2"/>
    <property type="match status" value="1"/>
</dbReference>
<dbReference type="SUPFAM" id="SSF56935">
    <property type="entry name" value="Porins"/>
    <property type="match status" value="1"/>
</dbReference>
<dbReference type="NCBIfam" id="TIGR04057">
    <property type="entry name" value="SusC_RagA_signa"/>
    <property type="match status" value="1"/>
</dbReference>
<dbReference type="InterPro" id="IPR012910">
    <property type="entry name" value="Plug_dom"/>
</dbReference>
<sequence length="1067" mass="118446">MKPIKLCLSVAAIKHSLKCTLLALLLFPCAIKLFSQTKAPGANKQLVTGMVTDSMGKPLLGATISTLGKVITSTSTDQNGRFVLSVNAGDSIRVSFIGYEEQTILTGNKTSNITVRLIPTISGGEDIVVTAFGRRQRKEAVVGSVTTIEPGNLKVPSSNLTNALAGQVAGVIAYQRSGQPGVDNASFFVRGVTTFGYSASPLILIDNIELSASDLARLQVDDIASFSILKDASAAALYGARGANGVILVTTKSGQAGRAKVNIRVEQAISKPTRNVELADPVTYMKLFNEGITTRNPLSTPMFTPNQILNTQNTMNKTAGYNPYVYPAVDWMSVLFKKQTTTQRADFSVSGGNDLARYYIAGSYSRDNGILQVNPVNNFNSGMKFENYQLRSNVNVKLTKTTEAVVRLWGNFNDYTGPITNASNGLATDLYSKALHTSPVMFPAFYQPDSANMLTKHILFGNTLNTSNALTSNPYADLMYGYKNFAESRISAQFEVNQNFGFLLKGLSFRGLFSTNRYSYFDLTRSYKPFYYNIGSYEPKTDVYTLQWLNSAQGAAQEYLSYYPGVKTITTYLYMLGALDYNVNIGKHRINASLQSTREQRLNANEVTLQNSLPYRNIGVAGRTTYSFDNRYFAEFNFGYNASERFSTQHRWGLFPTVGAGWVISNERFWNGRISEIITRMKLRGSYGLVGNDQIGSQRFFYMSNVNIGGGPGATFGTTNGNTLNGAAIANYPNPGVTWETARKANLALEMTFMKNLNIVAEIYHEYRYNILMNRASIPSTSGLEAPVSANLGTAYAKGFDLSMDYKHNISKSLWLSARANLTISASRYGRYEEPEYGDSWRYLAGQPINVRWGYIAERLFVDDKEAANSPKQLFGGALPSGGDIKYRDVNKDGLIDEHDQVPMGLPTSPQIIYGFGFSSGWKNFDLSAFFQGLARESFYIDPYSTAPFADNAQLLKAYANDHWSEENQNLYALWPRLSSFHNSNNEQISSWWLRNGSFLRLKSLEIGYTLPKKLLDRIYFTNMRIYFSGLNLATFSSFKLWDPELGGNAFNYPVQKVYNIGINLNF</sequence>
<organism evidence="3 4">
    <name type="scientific">Filimonas effusa</name>
    <dbReference type="NCBI Taxonomy" id="2508721"/>
    <lineage>
        <taxon>Bacteria</taxon>
        <taxon>Pseudomonadati</taxon>
        <taxon>Bacteroidota</taxon>
        <taxon>Chitinophagia</taxon>
        <taxon>Chitinophagales</taxon>
        <taxon>Chitinophagaceae</taxon>
        <taxon>Filimonas</taxon>
    </lineage>
</organism>
<dbReference type="AlphaFoldDB" id="A0A4Q1DAL8"/>
<dbReference type="InterPro" id="IPR008969">
    <property type="entry name" value="CarboxyPept-like_regulatory"/>
</dbReference>
<gene>
    <name evidence="3" type="ORF">ESB13_01555</name>
</gene>
<proteinExistence type="predicted"/>
<protein>
    <submittedName>
        <fullName evidence="3">TonB-dependent receptor</fullName>
    </submittedName>
</protein>
<name>A0A4Q1DAL8_9BACT</name>
<dbReference type="FunFam" id="2.170.130.10:FF:000003">
    <property type="entry name" value="SusC/RagA family TonB-linked outer membrane protein"/>
    <property type="match status" value="1"/>
</dbReference>
<evidence type="ECO:0000256" key="1">
    <source>
        <dbReference type="SAM" id="SignalP"/>
    </source>
</evidence>
<dbReference type="InterPro" id="IPR023996">
    <property type="entry name" value="TonB-dep_OMP_SusC/RagA"/>
</dbReference>
<feature type="domain" description="TonB-dependent receptor plug" evidence="2">
    <location>
        <begin position="139"/>
        <end position="246"/>
    </location>
</feature>
<dbReference type="SUPFAM" id="SSF49464">
    <property type="entry name" value="Carboxypeptidase regulatory domain-like"/>
    <property type="match status" value="1"/>
</dbReference>
<feature type="chain" id="PRO_5020495874" evidence="1">
    <location>
        <begin position="24"/>
        <end position="1067"/>
    </location>
</feature>